<protein>
    <recommendedName>
        <fullName evidence="4">DUF2059 domain-containing protein</fullName>
    </recommendedName>
</protein>
<proteinExistence type="predicted"/>
<evidence type="ECO:0000256" key="1">
    <source>
        <dbReference type="SAM" id="SignalP"/>
    </source>
</evidence>
<dbReference type="RefSeq" id="WP_371392515.1">
    <property type="nucleotide sequence ID" value="NZ_CP163421.1"/>
</dbReference>
<name>A0ABV9NEX8_9PROT</name>
<sequence length="198" mass="21373">MRAFLTALVMIVALPFAGLADDRAERIEAARSFALTSGLWQAILSNIPDLGEVVVEGIRETRPDLRGDQARDIAALLNARFEAEQPAFLNTVSGVLANHLSTADLQALTAYFESQPGQIQARAIAHGNETSAEELTALILALPAEQQAAIEEFGNSAAARNWLSVQPRFIPEIEQVSESFGENLVYSSATEIQAILAR</sequence>
<evidence type="ECO:0000313" key="2">
    <source>
        <dbReference type="EMBL" id="MFC4725263.1"/>
    </source>
</evidence>
<evidence type="ECO:0008006" key="4">
    <source>
        <dbReference type="Google" id="ProtNLM"/>
    </source>
</evidence>
<organism evidence="2 3">
    <name type="scientific">Glycocaulis abyssi</name>
    <dbReference type="NCBI Taxonomy" id="1433403"/>
    <lineage>
        <taxon>Bacteria</taxon>
        <taxon>Pseudomonadati</taxon>
        <taxon>Pseudomonadota</taxon>
        <taxon>Alphaproteobacteria</taxon>
        <taxon>Maricaulales</taxon>
        <taxon>Maricaulaceae</taxon>
        <taxon>Glycocaulis</taxon>
    </lineage>
</organism>
<comment type="caution">
    <text evidence="2">The sequence shown here is derived from an EMBL/GenBank/DDBJ whole genome shotgun (WGS) entry which is preliminary data.</text>
</comment>
<reference evidence="3" key="1">
    <citation type="journal article" date="2019" name="Int. J. Syst. Evol. Microbiol.">
        <title>The Global Catalogue of Microorganisms (GCM) 10K type strain sequencing project: providing services to taxonomists for standard genome sequencing and annotation.</title>
        <authorList>
            <consortium name="The Broad Institute Genomics Platform"/>
            <consortium name="The Broad Institute Genome Sequencing Center for Infectious Disease"/>
            <person name="Wu L."/>
            <person name="Ma J."/>
        </authorList>
    </citation>
    <scope>NUCLEOTIDE SEQUENCE [LARGE SCALE GENOMIC DNA]</scope>
    <source>
        <strain evidence="3">CCUG 62981</strain>
    </source>
</reference>
<keyword evidence="3" id="KW-1185">Reference proteome</keyword>
<keyword evidence="1" id="KW-0732">Signal</keyword>
<dbReference type="EMBL" id="JBHSGQ010000003">
    <property type="protein sequence ID" value="MFC4725263.1"/>
    <property type="molecule type" value="Genomic_DNA"/>
</dbReference>
<evidence type="ECO:0000313" key="3">
    <source>
        <dbReference type="Proteomes" id="UP001596024"/>
    </source>
</evidence>
<accession>A0ABV9NEX8</accession>
<gene>
    <name evidence="2" type="ORF">ACFPB0_08170</name>
</gene>
<feature type="chain" id="PRO_5045102430" description="DUF2059 domain-containing protein" evidence="1">
    <location>
        <begin position="21"/>
        <end position="198"/>
    </location>
</feature>
<dbReference type="Proteomes" id="UP001596024">
    <property type="component" value="Unassembled WGS sequence"/>
</dbReference>
<feature type="signal peptide" evidence="1">
    <location>
        <begin position="1"/>
        <end position="20"/>
    </location>
</feature>